<comment type="caution">
    <text evidence="2">The sequence shown here is derived from an EMBL/GenBank/DDBJ whole genome shotgun (WGS) entry which is preliminary data.</text>
</comment>
<proteinExistence type="predicted"/>
<evidence type="ECO:0000313" key="2">
    <source>
        <dbReference type="EMBL" id="KAF4363756.1"/>
    </source>
</evidence>
<feature type="compositionally biased region" description="Polar residues" evidence="1">
    <location>
        <begin position="13"/>
        <end position="26"/>
    </location>
</feature>
<dbReference type="Proteomes" id="UP000583929">
    <property type="component" value="Unassembled WGS sequence"/>
</dbReference>
<protein>
    <submittedName>
        <fullName evidence="2">Uncharacterized protein</fullName>
    </submittedName>
</protein>
<reference evidence="4 5" key="1">
    <citation type="journal article" date="2020" name="bioRxiv">
        <title>Sequence and annotation of 42 cannabis genomes reveals extensive copy number variation in cannabinoid synthesis and pathogen resistance genes.</title>
        <authorList>
            <person name="Mckernan K.J."/>
            <person name="Helbert Y."/>
            <person name="Kane L.T."/>
            <person name="Ebling H."/>
            <person name="Zhang L."/>
            <person name="Liu B."/>
            <person name="Eaton Z."/>
            <person name="Mclaughlin S."/>
            <person name="Kingan S."/>
            <person name="Baybayan P."/>
            <person name="Concepcion G."/>
            <person name="Jordan M."/>
            <person name="Riva A."/>
            <person name="Barbazuk W."/>
            <person name="Harkins T."/>
        </authorList>
    </citation>
    <scope>NUCLEOTIDE SEQUENCE [LARGE SCALE GENOMIC DNA]</scope>
    <source>
        <strain evidence="4 5">cv. Jamaican Lion 4</strain>
        <strain evidence="3">Father</strain>
        <strain evidence="2">Mother</strain>
        <tissue evidence="2">Leaf</tissue>
    </source>
</reference>
<feature type="region of interest" description="Disordered" evidence="1">
    <location>
        <begin position="13"/>
        <end position="34"/>
    </location>
</feature>
<dbReference type="AlphaFoldDB" id="A0A7J6EZH5"/>
<evidence type="ECO:0000313" key="3">
    <source>
        <dbReference type="EMBL" id="KAF4394021.1"/>
    </source>
</evidence>
<name>A0A7J6EZH5_CANSA</name>
<organism evidence="2 4">
    <name type="scientific">Cannabis sativa</name>
    <name type="common">Hemp</name>
    <name type="synonym">Marijuana</name>
    <dbReference type="NCBI Taxonomy" id="3483"/>
    <lineage>
        <taxon>Eukaryota</taxon>
        <taxon>Viridiplantae</taxon>
        <taxon>Streptophyta</taxon>
        <taxon>Embryophyta</taxon>
        <taxon>Tracheophyta</taxon>
        <taxon>Spermatophyta</taxon>
        <taxon>Magnoliopsida</taxon>
        <taxon>eudicotyledons</taxon>
        <taxon>Gunneridae</taxon>
        <taxon>Pentapetalae</taxon>
        <taxon>rosids</taxon>
        <taxon>fabids</taxon>
        <taxon>Rosales</taxon>
        <taxon>Cannabaceae</taxon>
        <taxon>Cannabis</taxon>
    </lineage>
</organism>
<keyword evidence="5" id="KW-1185">Reference proteome</keyword>
<accession>A0A7J6EZH5</accession>
<dbReference type="Proteomes" id="UP000525078">
    <property type="component" value="Unassembled WGS sequence"/>
</dbReference>
<evidence type="ECO:0000256" key="1">
    <source>
        <dbReference type="SAM" id="MobiDB-lite"/>
    </source>
</evidence>
<dbReference type="EMBL" id="JAATIP010000172">
    <property type="protein sequence ID" value="KAF4363756.1"/>
    <property type="molecule type" value="Genomic_DNA"/>
</dbReference>
<gene>
    <name evidence="2" type="ORF">F8388_000421</name>
    <name evidence="3" type="ORF">G4B88_025990</name>
</gene>
<evidence type="ECO:0000313" key="4">
    <source>
        <dbReference type="Proteomes" id="UP000525078"/>
    </source>
</evidence>
<dbReference type="EMBL" id="JAATIQ010000047">
    <property type="protein sequence ID" value="KAF4394021.1"/>
    <property type="molecule type" value="Genomic_DNA"/>
</dbReference>
<evidence type="ECO:0000313" key="5">
    <source>
        <dbReference type="Proteomes" id="UP000583929"/>
    </source>
</evidence>
<sequence>MGYSDEKKINQFEGVQSNIQPNQQLDEPSPPSHVGASYFKKKMKKKRTLWFCCSNIEFANKQDKEKVFEFLEKNNVGPRV</sequence>